<protein>
    <recommendedName>
        <fullName evidence="5">Glycoside hydrolase family 127 protein</fullName>
    </recommendedName>
</protein>
<dbReference type="Pfam" id="PF20736">
    <property type="entry name" value="Glyco_hydro127M"/>
    <property type="match status" value="1"/>
</dbReference>
<gene>
    <name evidence="3" type="ORF">E1212_22465</name>
</gene>
<reference evidence="3 4" key="1">
    <citation type="submission" date="2019-02" db="EMBL/GenBank/DDBJ databases">
        <title>Draft genome sequences of novel Actinobacteria.</title>
        <authorList>
            <person name="Sahin N."/>
            <person name="Ay H."/>
            <person name="Saygin H."/>
        </authorList>
    </citation>
    <scope>NUCLEOTIDE SEQUENCE [LARGE SCALE GENOMIC DNA]</scope>
    <source>
        <strain evidence="3 4">KC603</strain>
    </source>
</reference>
<evidence type="ECO:0008006" key="5">
    <source>
        <dbReference type="Google" id="ProtNLM"/>
    </source>
</evidence>
<keyword evidence="4" id="KW-1185">Reference proteome</keyword>
<dbReference type="EMBL" id="SMKL01000063">
    <property type="protein sequence ID" value="TDC48040.1"/>
    <property type="molecule type" value="Genomic_DNA"/>
</dbReference>
<comment type="caution">
    <text evidence="3">The sequence shown here is derived from an EMBL/GenBank/DDBJ whole genome shotgun (WGS) entry which is preliminary data.</text>
</comment>
<dbReference type="InterPro" id="IPR012878">
    <property type="entry name" value="Beta-AFase-like_GH127_cat"/>
</dbReference>
<evidence type="ECO:0000259" key="1">
    <source>
        <dbReference type="Pfam" id="PF07944"/>
    </source>
</evidence>
<dbReference type="Pfam" id="PF07944">
    <property type="entry name" value="Beta-AFase-like_GH127_cat"/>
    <property type="match status" value="1"/>
</dbReference>
<dbReference type="Proteomes" id="UP000295621">
    <property type="component" value="Unassembled WGS sequence"/>
</dbReference>
<dbReference type="AlphaFoldDB" id="A0A4R4RFK8"/>
<dbReference type="RefSeq" id="WP_131986602.1">
    <property type="nucleotide sequence ID" value="NZ_SMKL01000063.1"/>
</dbReference>
<evidence type="ECO:0000313" key="4">
    <source>
        <dbReference type="Proteomes" id="UP000295621"/>
    </source>
</evidence>
<name>A0A4R4RFK8_9ACTN</name>
<sequence>MTATTSGRPGSGPAAALTQLEPVGYTGAVTLHGRLGQRVAQAMETYGGLSDDDVLKGFRRAAGLPAPGNDLTGWAAETSAMTFGQWVSGLARLAAATGERGLAAKASGLIAGYAATLGAGHDPHLNIYAWEKLVCGFVDSAVYGGDAGALPLLSKIVRAERYDRTRAAAVANDFSGEEPDFTIEWYTLAENLYRGHWASGDDALATAAREWHYDAYWDRFRERPAPGRPWDIPAWLHAYSHVNTFASAAAAYEMHGDPGHLDILRNAYDWLTTTQTFATGGFGPHEFTMPQDGTLGRTLEWITDSAEITCGSWAAFKLCTALLRFTGEAHYVDWVEQLVYNGIGATVPVQPDGRTPYYADYRLGVATKLPYWNAWPCCSGTYVQAVAHLHDLVYFRSPDGLAVALYVPSEYSGEVGGARATIRQRTTFPEADDTVVEIALDRPAAFTLRLRVPGWAAMTISVNDEPVPVTAGGDEWFALARTWRDGDRVAVGLGPRLRALPVDEQHPNRVAMAYGPVVLAQDVDWVVPFDAPVPWSMLDWESHLVRQGSQLLFLPAEPGTHRMPPGPFRPFYEVPERRPYRIYHDLGSRRIV</sequence>
<dbReference type="GO" id="GO:0005975">
    <property type="term" value="P:carbohydrate metabolic process"/>
    <property type="evidence" value="ECO:0007669"/>
    <property type="project" value="InterPro"/>
</dbReference>
<dbReference type="PANTHER" id="PTHR31151:SF0">
    <property type="entry name" value="PROLINE-TRNA LIGASE (DUF1680)"/>
    <property type="match status" value="1"/>
</dbReference>
<feature type="domain" description="Non-reducing end beta-L-arabinofuranosidase-like GH127 catalytic" evidence="1">
    <location>
        <begin position="30"/>
        <end position="390"/>
    </location>
</feature>
<organism evidence="3 4">
    <name type="scientific">Jiangella ureilytica</name>
    <dbReference type="NCBI Taxonomy" id="2530374"/>
    <lineage>
        <taxon>Bacteria</taxon>
        <taxon>Bacillati</taxon>
        <taxon>Actinomycetota</taxon>
        <taxon>Actinomycetes</taxon>
        <taxon>Jiangellales</taxon>
        <taxon>Jiangellaceae</taxon>
        <taxon>Jiangella</taxon>
    </lineage>
</organism>
<dbReference type="InterPro" id="IPR008928">
    <property type="entry name" value="6-hairpin_glycosidase_sf"/>
</dbReference>
<evidence type="ECO:0000313" key="3">
    <source>
        <dbReference type="EMBL" id="TDC48040.1"/>
    </source>
</evidence>
<dbReference type="SUPFAM" id="SSF48208">
    <property type="entry name" value="Six-hairpin glycosidases"/>
    <property type="match status" value="1"/>
</dbReference>
<evidence type="ECO:0000259" key="2">
    <source>
        <dbReference type="Pfam" id="PF20736"/>
    </source>
</evidence>
<dbReference type="InterPro" id="IPR049046">
    <property type="entry name" value="Beta-AFase-like_GH127_middle"/>
</dbReference>
<dbReference type="OrthoDB" id="9757939at2"/>
<dbReference type="PANTHER" id="PTHR31151">
    <property type="entry name" value="PROLINE-TRNA LIGASE (DUF1680)"/>
    <property type="match status" value="1"/>
</dbReference>
<accession>A0A4R4RFK8</accession>
<proteinExistence type="predicted"/>
<feature type="domain" description="Non-reducing end beta-L-arabinofuranosidase-like GH127 middle" evidence="2">
    <location>
        <begin position="401"/>
        <end position="493"/>
    </location>
</feature>